<dbReference type="InterPro" id="IPR041490">
    <property type="entry name" value="KstR2_TetR_C"/>
</dbReference>
<keyword evidence="2 4" id="KW-0238">DNA-binding</keyword>
<evidence type="ECO:0000256" key="2">
    <source>
        <dbReference type="ARBA" id="ARBA00023125"/>
    </source>
</evidence>
<dbReference type="STRING" id="1577474.GA0111570_102441"/>
<dbReference type="EMBL" id="FMYF01000002">
    <property type="protein sequence ID" value="SDB80650.1"/>
    <property type="molecule type" value="Genomic_DNA"/>
</dbReference>
<dbReference type="AlphaFoldDB" id="A0A1G6GFA6"/>
<dbReference type="PANTHER" id="PTHR30055">
    <property type="entry name" value="HTH-TYPE TRANSCRIPTIONAL REGULATOR RUTR"/>
    <property type="match status" value="1"/>
</dbReference>
<dbReference type="InterPro" id="IPR023772">
    <property type="entry name" value="DNA-bd_HTH_TetR-type_CS"/>
</dbReference>
<reference evidence="7 8" key="1">
    <citation type="submission" date="2016-06" db="EMBL/GenBank/DDBJ databases">
        <authorList>
            <person name="Olsen C.W."/>
            <person name="Carey S."/>
            <person name="Hinshaw L."/>
            <person name="Karasin A.I."/>
        </authorList>
    </citation>
    <scope>NUCLEOTIDE SEQUENCE [LARGE SCALE GENOMIC DNA]</scope>
    <source>
        <strain evidence="7 8">LZ-22</strain>
    </source>
</reference>
<dbReference type="OrthoDB" id="3190535at2"/>
<name>A0A1G6GFA6_9ACTN</name>
<dbReference type="Gene3D" id="1.10.357.10">
    <property type="entry name" value="Tetracycline Repressor, domain 2"/>
    <property type="match status" value="1"/>
</dbReference>
<dbReference type="Pfam" id="PF17932">
    <property type="entry name" value="TetR_C_24"/>
    <property type="match status" value="1"/>
</dbReference>
<dbReference type="SUPFAM" id="SSF46689">
    <property type="entry name" value="Homeodomain-like"/>
    <property type="match status" value="1"/>
</dbReference>
<feature type="DNA-binding region" description="H-T-H motif" evidence="4">
    <location>
        <begin position="48"/>
        <end position="67"/>
    </location>
</feature>
<dbReference type="PANTHER" id="PTHR30055:SF234">
    <property type="entry name" value="HTH-TYPE TRANSCRIPTIONAL REGULATOR BETI"/>
    <property type="match status" value="1"/>
</dbReference>
<evidence type="ECO:0000256" key="3">
    <source>
        <dbReference type="ARBA" id="ARBA00023163"/>
    </source>
</evidence>
<evidence type="ECO:0000256" key="1">
    <source>
        <dbReference type="ARBA" id="ARBA00023015"/>
    </source>
</evidence>
<evidence type="ECO:0000259" key="6">
    <source>
        <dbReference type="PROSITE" id="PS50977"/>
    </source>
</evidence>
<dbReference type="RefSeq" id="WP_092606972.1">
    <property type="nucleotide sequence ID" value="NZ_FMYF01000002.1"/>
</dbReference>
<keyword evidence="8" id="KW-1185">Reference proteome</keyword>
<evidence type="ECO:0000256" key="4">
    <source>
        <dbReference type="PROSITE-ProRule" id="PRU00335"/>
    </source>
</evidence>
<evidence type="ECO:0000256" key="5">
    <source>
        <dbReference type="SAM" id="MobiDB-lite"/>
    </source>
</evidence>
<dbReference type="InterPro" id="IPR001647">
    <property type="entry name" value="HTH_TetR"/>
</dbReference>
<dbReference type="SUPFAM" id="SSF48498">
    <property type="entry name" value="Tetracyclin repressor-like, C-terminal domain"/>
    <property type="match status" value="1"/>
</dbReference>
<dbReference type="GO" id="GO:0003700">
    <property type="term" value="F:DNA-binding transcription factor activity"/>
    <property type="evidence" value="ECO:0007669"/>
    <property type="project" value="TreeGrafter"/>
</dbReference>
<feature type="region of interest" description="Disordered" evidence="5">
    <location>
        <begin position="1"/>
        <end position="24"/>
    </location>
</feature>
<feature type="compositionally biased region" description="Basic and acidic residues" evidence="5">
    <location>
        <begin position="1"/>
        <end position="12"/>
    </location>
</feature>
<dbReference type="Proteomes" id="UP000199086">
    <property type="component" value="Unassembled WGS sequence"/>
</dbReference>
<dbReference type="PRINTS" id="PR00455">
    <property type="entry name" value="HTHTETR"/>
</dbReference>
<dbReference type="InterPro" id="IPR009057">
    <property type="entry name" value="Homeodomain-like_sf"/>
</dbReference>
<dbReference type="InterPro" id="IPR050109">
    <property type="entry name" value="HTH-type_TetR-like_transc_reg"/>
</dbReference>
<organism evidence="7 8">
    <name type="scientific">Raineyella antarctica</name>
    <dbReference type="NCBI Taxonomy" id="1577474"/>
    <lineage>
        <taxon>Bacteria</taxon>
        <taxon>Bacillati</taxon>
        <taxon>Actinomycetota</taxon>
        <taxon>Actinomycetes</taxon>
        <taxon>Propionibacteriales</taxon>
        <taxon>Propionibacteriaceae</taxon>
        <taxon>Raineyella</taxon>
    </lineage>
</organism>
<evidence type="ECO:0000313" key="8">
    <source>
        <dbReference type="Proteomes" id="UP000199086"/>
    </source>
</evidence>
<keyword evidence="3" id="KW-0804">Transcription</keyword>
<accession>A0A1G6GFA6</accession>
<protein>
    <submittedName>
        <fullName evidence="7">DNA-binding transcriptional regulator, AcrR family</fullName>
    </submittedName>
</protein>
<keyword evidence="1" id="KW-0805">Transcription regulation</keyword>
<dbReference type="Gene3D" id="1.10.10.60">
    <property type="entry name" value="Homeodomain-like"/>
    <property type="match status" value="1"/>
</dbReference>
<dbReference type="InterPro" id="IPR036271">
    <property type="entry name" value="Tet_transcr_reg_TetR-rel_C_sf"/>
</dbReference>
<sequence length="233" mass="25087">MAQPVDHEERAGHAPANGARRGRPGYDQETLLAVCVDVFNRHGYDATSMGMLAEELGISKAAIYHHVKSKEELLSLSLDRALSRLDRVVADARATEGPARTRLELLVRGSVRALVEERPHVTLLLRLRGNNPLEQHALERRRALTRELEGRFENAQQEGGVRADVSARHLARLVFGMINSMIDWYRPERDDADAVADAVVGILFEGVLASGDAGDAGDVGGAGGAGGAGARGE</sequence>
<proteinExistence type="predicted"/>
<gene>
    <name evidence="7" type="ORF">GA0111570_102441</name>
</gene>
<dbReference type="PROSITE" id="PS50977">
    <property type="entry name" value="HTH_TETR_2"/>
    <property type="match status" value="1"/>
</dbReference>
<dbReference type="Pfam" id="PF00440">
    <property type="entry name" value="TetR_N"/>
    <property type="match status" value="1"/>
</dbReference>
<dbReference type="GO" id="GO:0000976">
    <property type="term" value="F:transcription cis-regulatory region binding"/>
    <property type="evidence" value="ECO:0007669"/>
    <property type="project" value="TreeGrafter"/>
</dbReference>
<evidence type="ECO:0000313" key="7">
    <source>
        <dbReference type="EMBL" id="SDB80650.1"/>
    </source>
</evidence>
<dbReference type="PROSITE" id="PS01081">
    <property type="entry name" value="HTH_TETR_1"/>
    <property type="match status" value="1"/>
</dbReference>
<feature type="domain" description="HTH tetR-type" evidence="6">
    <location>
        <begin position="25"/>
        <end position="85"/>
    </location>
</feature>